<accession>A0AAD7T3I4</accession>
<evidence type="ECO:0000256" key="3">
    <source>
        <dbReference type="SAM" id="Coils"/>
    </source>
</evidence>
<dbReference type="PANTHER" id="PTHR24174:SF11">
    <property type="entry name" value="CASKIN-1"/>
    <property type="match status" value="1"/>
</dbReference>
<evidence type="ECO:0000256" key="4">
    <source>
        <dbReference type="SAM" id="MobiDB-lite"/>
    </source>
</evidence>
<feature type="coiled-coil region" evidence="3">
    <location>
        <begin position="359"/>
        <end position="397"/>
    </location>
</feature>
<evidence type="ECO:0000256" key="1">
    <source>
        <dbReference type="ARBA" id="ARBA00022737"/>
    </source>
</evidence>
<name>A0AAD7T3I4_9TELE</name>
<protein>
    <recommendedName>
        <fullName evidence="5">Caskin C-terminal domain-containing protein</fullName>
    </recommendedName>
</protein>
<evidence type="ECO:0000256" key="2">
    <source>
        <dbReference type="ARBA" id="ARBA00023043"/>
    </source>
</evidence>
<keyword evidence="3" id="KW-0175">Coiled coil</keyword>
<feature type="compositionally biased region" description="Pro residues" evidence="4">
    <location>
        <begin position="265"/>
        <end position="280"/>
    </location>
</feature>
<dbReference type="AlphaFoldDB" id="A0AAD7T3I4"/>
<keyword evidence="1" id="KW-0677">Repeat</keyword>
<dbReference type="InterPro" id="IPR033635">
    <property type="entry name" value="ANKS1/Caskin"/>
</dbReference>
<keyword evidence="2" id="KW-0040">ANK repeat</keyword>
<evidence type="ECO:0000313" key="6">
    <source>
        <dbReference type="EMBL" id="KAJ8413530.1"/>
    </source>
</evidence>
<reference evidence="6" key="1">
    <citation type="journal article" date="2023" name="Science">
        <title>Genome structures resolve the early diversification of teleost fishes.</title>
        <authorList>
            <person name="Parey E."/>
            <person name="Louis A."/>
            <person name="Montfort J."/>
            <person name="Bouchez O."/>
            <person name="Roques C."/>
            <person name="Iampietro C."/>
            <person name="Lluch J."/>
            <person name="Castinel A."/>
            <person name="Donnadieu C."/>
            <person name="Desvignes T."/>
            <person name="Floi Bucao C."/>
            <person name="Jouanno E."/>
            <person name="Wen M."/>
            <person name="Mejri S."/>
            <person name="Dirks R."/>
            <person name="Jansen H."/>
            <person name="Henkel C."/>
            <person name="Chen W.J."/>
            <person name="Zahm M."/>
            <person name="Cabau C."/>
            <person name="Klopp C."/>
            <person name="Thompson A.W."/>
            <person name="Robinson-Rechavi M."/>
            <person name="Braasch I."/>
            <person name="Lecointre G."/>
            <person name="Bobe J."/>
            <person name="Postlethwait J.H."/>
            <person name="Berthelot C."/>
            <person name="Roest Crollius H."/>
            <person name="Guiguen Y."/>
        </authorList>
    </citation>
    <scope>NUCLEOTIDE SEQUENCE</scope>
    <source>
        <strain evidence="6">NC1722</strain>
    </source>
</reference>
<organism evidence="6 7">
    <name type="scientific">Aldrovandia affinis</name>
    <dbReference type="NCBI Taxonomy" id="143900"/>
    <lineage>
        <taxon>Eukaryota</taxon>
        <taxon>Metazoa</taxon>
        <taxon>Chordata</taxon>
        <taxon>Craniata</taxon>
        <taxon>Vertebrata</taxon>
        <taxon>Euteleostomi</taxon>
        <taxon>Actinopterygii</taxon>
        <taxon>Neopterygii</taxon>
        <taxon>Teleostei</taxon>
        <taxon>Notacanthiformes</taxon>
        <taxon>Halosauridae</taxon>
        <taxon>Aldrovandia</taxon>
    </lineage>
</organism>
<dbReference type="Pfam" id="PF16632">
    <property type="entry name" value="Caskin-tail"/>
    <property type="match status" value="1"/>
</dbReference>
<dbReference type="PANTHER" id="PTHR24174">
    <property type="entry name" value="ANKYRIN REPEAT AND STERILE ALPHA MOTIF DOMAIN-CONTAINING PROTEIN 1"/>
    <property type="match status" value="1"/>
</dbReference>
<feature type="compositionally biased region" description="Pro residues" evidence="4">
    <location>
        <begin position="331"/>
        <end position="343"/>
    </location>
</feature>
<sequence>MQTAYLATLHVHSQSSPREAPRWHRAGRGDSKPPRTISGPVTGLVTAARRERGPREPQSAQERLAPEPLPGSAGSSAESLPFASDGNLTIRQRPRQGRGDGDSLADRVYSLPQEELSRMDATATLKRRVRPKHHQDGVKFQLTESSTVKRRPKSKDKDSGETLEGQLFAPYQNGTSTVKRRPVSEMSGVEPPRPQDNGDAAPRRDSADFGSHGVEAEPRKPIKPPVSPKPVLAQQMKKQGPPAPSAKRVPIPGPGGPGGPEVKRVPPPVSPKPSPPPTAPKPAKVLQSISVTPPSTPTPGKQAAGTPSSLSTGPARPHTPPAQTPQTPGTPLTPGPTPPPVKPPRSSISGVSVDITGPVEAAQQKLEETSASLAAALQAVEEKIKQEDGQKESVAEDKSTVSILDDIGSMFDDLADQLDAMLE</sequence>
<comment type="caution">
    <text evidence="6">The sequence shown here is derived from an EMBL/GenBank/DDBJ whole genome shotgun (WGS) entry which is preliminary data.</text>
</comment>
<dbReference type="InterPro" id="IPR032117">
    <property type="entry name" value="Caskin_C"/>
</dbReference>
<feature type="compositionally biased region" description="Low complexity" evidence="4">
    <location>
        <begin position="281"/>
        <end position="293"/>
    </location>
</feature>
<dbReference type="EMBL" id="JAINUG010000015">
    <property type="protein sequence ID" value="KAJ8413530.1"/>
    <property type="molecule type" value="Genomic_DNA"/>
</dbReference>
<keyword evidence="7" id="KW-1185">Reference proteome</keyword>
<proteinExistence type="predicted"/>
<dbReference type="Proteomes" id="UP001221898">
    <property type="component" value="Unassembled WGS sequence"/>
</dbReference>
<feature type="domain" description="Caskin C-terminal" evidence="5">
    <location>
        <begin position="363"/>
        <end position="423"/>
    </location>
</feature>
<feature type="region of interest" description="Disordered" evidence="4">
    <location>
        <begin position="1"/>
        <end position="356"/>
    </location>
</feature>
<feature type="compositionally biased region" description="Polar residues" evidence="4">
    <location>
        <begin position="1"/>
        <end position="17"/>
    </location>
</feature>
<gene>
    <name evidence="6" type="ORF">AAFF_G00080370</name>
</gene>
<evidence type="ECO:0000313" key="7">
    <source>
        <dbReference type="Proteomes" id="UP001221898"/>
    </source>
</evidence>
<feature type="compositionally biased region" description="Basic and acidic residues" evidence="4">
    <location>
        <begin position="19"/>
        <end position="33"/>
    </location>
</feature>
<evidence type="ECO:0000259" key="5">
    <source>
        <dbReference type="Pfam" id="PF16632"/>
    </source>
</evidence>